<evidence type="ECO:0000313" key="5">
    <source>
        <dbReference type="EnsemblMetazoa" id="AATE011231-PA.1"/>
    </source>
</evidence>
<dbReference type="GO" id="GO:0006879">
    <property type="term" value="P:intracellular iron ion homeostasis"/>
    <property type="evidence" value="ECO:0007669"/>
    <property type="project" value="UniProtKB-KW"/>
</dbReference>
<dbReference type="Proteomes" id="UP000075880">
    <property type="component" value="Unassembled WGS sequence"/>
</dbReference>
<evidence type="ECO:0000256" key="1">
    <source>
        <dbReference type="PIRSR" id="PIRSR601519-1"/>
    </source>
</evidence>
<dbReference type="InterPro" id="IPR009078">
    <property type="entry name" value="Ferritin-like_SF"/>
</dbReference>
<feature type="binding site" evidence="1">
    <location>
        <position position="195"/>
    </location>
    <ligand>
        <name>Fe cation</name>
        <dbReference type="ChEBI" id="CHEBI:24875"/>
        <label>1</label>
    </ligand>
</feature>
<dbReference type="GO" id="GO:0008199">
    <property type="term" value="F:ferric iron binding"/>
    <property type="evidence" value="ECO:0007669"/>
    <property type="project" value="InterPro"/>
</dbReference>
<keyword evidence="1 2" id="KW-0408">Iron</keyword>
<dbReference type="GO" id="GO:0005737">
    <property type="term" value="C:cytoplasm"/>
    <property type="evidence" value="ECO:0007669"/>
    <property type="project" value="TreeGrafter"/>
</dbReference>
<feature type="chain" id="PRO_5044551036" description="Ferritin" evidence="3">
    <location>
        <begin position="24"/>
        <end position="235"/>
    </location>
</feature>
<dbReference type="STRING" id="41427.A0A182J4L4"/>
<dbReference type="PROSITE" id="PS50905">
    <property type="entry name" value="FERRITIN_LIKE"/>
    <property type="match status" value="1"/>
</dbReference>
<keyword evidence="2" id="KW-0409">Iron storage</keyword>
<proteinExistence type="inferred from homology"/>
<feature type="domain" description="Ferritin-like diiron" evidence="4">
    <location>
        <begin position="47"/>
        <end position="213"/>
    </location>
</feature>
<dbReference type="OrthoDB" id="6363126at2759"/>
<dbReference type="VEuPathDB" id="VectorBase:AATE011231"/>
<dbReference type="GO" id="GO:0006826">
    <property type="term" value="P:iron ion transport"/>
    <property type="evidence" value="ECO:0007669"/>
    <property type="project" value="InterPro"/>
</dbReference>
<dbReference type="PANTHER" id="PTHR11431:SF51">
    <property type="entry name" value="FERRITIN"/>
    <property type="match status" value="1"/>
</dbReference>
<dbReference type="AlphaFoldDB" id="A0A182J4L4"/>
<evidence type="ECO:0000256" key="2">
    <source>
        <dbReference type="RuleBase" id="RU361145"/>
    </source>
</evidence>
<keyword evidence="6" id="KW-1185">Reference proteome</keyword>
<evidence type="ECO:0000313" key="6">
    <source>
        <dbReference type="Proteomes" id="UP000075880"/>
    </source>
</evidence>
<organism evidence="5">
    <name type="scientific">Anopheles atroparvus</name>
    <name type="common">European mosquito</name>
    <dbReference type="NCBI Taxonomy" id="41427"/>
    <lineage>
        <taxon>Eukaryota</taxon>
        <taxon>Metazoa</taxon>
        <taxon>Ecdysozoa</taxon>
        <taxon>Arthropoda</taxon>
        <taxon>Hexapoda</taxon>
        <taxon>Insecta</taxon>
        <taxon>Pterygota</taxon>
        <taxon>Neoptera</taxon>
        <taxon>Endopterygota</taxon>
        <taxon>Diptera</taxon>
        <taxon>Nematocera</taxon>
        <taxon>Culicoidea</taxon>
        <taxon>Culicidae</taxon>
        <taxon>Anophelinae</taxon>
        <taxon>Anopheles</taxon>
    </lineage>
</organism>
<name>A0A182J4L4_ANOAO</name>
<reference evidence="6" key="1">
    <citation type="submission" date="2021-09" db="EMBL/GenBank/DDBJ databases">
        <authorList>
            <consortium name="Infravec"/>
            <person name="Campbell I L."/>
            <person name="Maslen G."/>
            <person name="Yates A."/>
        </authorList>
    </citation>
    <scope>NUCLEOTIDE SEQUENCE [LARGE SCALE GENOMIC DNA]</scope>
    <source>
        <strain evidence="6">Infravec2 EBRE</strain>
    </source>
</reference>
<dbReference type="CDD" id="cd01056">
    <property type="entry name" value="Euk_Ferritin"/>
    <property type="match status" value="1"/>
</dbReference>
<accession>A0A182J4L4</accession>
<keyword evidence="1 2" id="KW-0479">Metal-binding</keyword>
<feature type="signal peptide" evidence="3">
    <location>
        <begin position="1"/>
        <end position="23"/>
    </location>
</feature>
<dbReference type="InterPro" id="IPR012347">
    <property type="entry name" value="Ferritin-like"/>
</dbReference>
<comment type="similarity">
    <text evidence="2">Belongs to the ferritin family.</text>
</comment>
<protein>
    <recommendedName>
        <fullName evidence="2">Ferritin</fullName>
    </recommendedName>
</protein>
<feature type="binding site" evidence="1">
    <location>
        <position position="147"/>
    </location>
    <ligand>
        <name>Fe cation</name>
        <dbReference type="ChEBI" id="CHEBI:24875"/>
        <label>1</label>
    </ligand>
</feature>
<dbReference type="SUPFAM" id="SSF47240">
    <property type="entry name" value="Ferritin-like"/>
    <property type="match status" value="1"/>
</dbReference>
<dbReference type="Gene3D" id="1.20.1260.10">
    <property type="match status" value="1"/>
</dbReference>
<dbReference type="EnsemblMetazoa" id="AATE011231-RA">
    <property type="protein sequence ID" value="AATE011231-PA.1"/>
    <property type="gene ID" value="AATE011231"/>
</dbReference>
<comment type="function">
    <text evidence="2">Stores iron in a soluble, non-toxic, readily available form. Important for iron homeostasis. Iron is taken up in the ferrous form and deposited as ferric hydroxides after oxidation.</text>
</comment>
<reference evidence="5" key="2">
    <citation type="submission" date="2022-08" db="UniProtKB">
        <authorList>
            <consortium name="EnsemblMetazoa"/>
        </authorList>
    </citation>
    <scope>IDENTIFICATION</scope>
    <source>
        <strain evidence="5">EBRO</strain>
    </source>
</reference>
<dbReference type="PANTHER" id="PTHR11431">
    <property type="entry name" value="FERRITIN"/>
    <property type="match status" value="1"/>
</dbReference>
<dbReference type="EnsemblMetazoa" id="ENSAATROPT001728">
    <property type="protein sequence ID" value="ENSAATROPP001662"/>
    <property type="gene ID" value="ENSAATROPG001359"/>
</dbReference>
<dbReference type="InterPro" id="IPR009040">
    <property type="entry name" value="Ferritin-like_diiron"/>
</dbReference>
<evidence type="ECO:0000259" key="4">
    <source>
        <dbReference type="PROSITE" id="PS50905"/>
    </source>
</evidence>
<dbReference type="InterPro" id="IPR001519">
    <property type="entry name" value="Ferritin"/>
</dbReference>
<dbReference type="GO" id="GO:0008198">
    <property type="term" value="F:ferrous iron binding"/>
    <property type="evidence" value="ECO:0007669"/>
    <property type="project" value="TreeGrafter"/>
</dbReference>
<keyword evidence="3" id="KW-0732">Signal</keyword>
<sequence>MFAKVKMNIVLVLGFVLVATAFATDLSANDCEISVEECSPTYSSFLSRAGKTIENDLKQYTSQLVDKSFHFLMMSSAFNKHSLDRPGFEKLYRKISDKAWEDAIELIKYQSRRGSFGHLVKPAKDENYGKVLDVQELSSLQFALDYEKNMAKEAHAIHRKISHAHSKAGSNGSDDVYHYDPDAAHYLDEKVIEYQSGVLRDLAGYIHNLKHFTSGQQAAGDLGNHLFDEYLEKAQ</sequence>
<evidence type="ECO:0000256" key="3">
    <source>
        <dbReference type="SAM" id="SignalP"/>
    </source>
</evidence>